<feature type="signal peptide" evidence="4">
    <location>
        <begin position="1"/>
        <end position="20"/>
    </location>
</feature>
<protein>
    <submittedName>
        <fullName evidence="6">Copper resistance protein CopC</fullName>
    </submittedName>
</protein>
<dbReference type="Pfam" id="PF04234">
    <property type="entry name" value="CopC"/>
    <property type="match status" value="1"/>
</dbReference>
<evidence type="ECO:0000256" key="1">
    <source>
        <dbReference type="ARBA" id="ARBA00022729"/>
    </source>
</evidence>
<feature type="chain" id="PRO_5045813111" evidence="4">
    <location>
        <begin position="21"/>
        <end position="205"/>
    </location>
</feature>
<dbReference type="InterPro" id="IPR007348">
    <property type="entry name" value="CopC_dom"/>
</dbReference>
<keyword evidence="3" id="KW-1133">Transmembrane helix</keyword>
<dbReference type="Proteomes" id="UP001612915">
    <property type="component" value="Unassembled WGS sequence"/>
</dbReference>
<organism evidence="6 7">
    <name type="scientific">Spongisporangium articulatum</name>
    <dbReference type="NCBI Taxonomy" id="3362603"/>
    <lineage>
        <taxon>Bacteria</taxon>
        <taxon>Bacillati</taxon>
        <taxon>Actinomycetota</taxon>
        <taxon>Actinomycetes</taxon>
        <taxon>Kineosporiales</taxon>
        <taxon>Kineosporiaceae</taxon>
        <taxon>Spongisporangium</taxon>
    </lineage>
</organism>
<keyword evidence="1 4" id="KW-0732">Signal</keyword>
<dbReference type="InterPro" id="IPR014755">
    <property type="entry name" value="Cu-Rt/internalin_Ig-like"/>
</dbReference>
<feature type="transmembrane region" description="Helical" evidence="3">
    <location>
        <begin position="180"/>
        <end position="196"/>
    </location>
</feature>
<feature type="domain" description="CopC" evidence="5">
    <location>
        <begin position="30"/>
        <end position="116"/>
    </location>
</feature>
<feature type="region of interest" description="Disordered" evidence="2">
    <location>
        <begin position="105"/>
        <end position="160"/>
    </location>
</feature>
<sequence length="205" mass="20985">MTVVAALALAGALTAGTLGAVPAQAIEATGVSPSSGSSLSKAPGSVRISFDRLPVGRVSVSVRGPKGDVTRGDAQVEGMTVVQRIANGGSGRYTVSWEVDSIFSSGDTSGSSSFRVKPKPKPTPTPTPTPSRTPKPTPSPSPTVAAAMTEAPPSPTSTYVAEPKIQGVSSTGSNHLPSPTVLWILIILLAGGGYAYRQWYLAKRR</sequence>
<evidence type="ECO:0000313" key="7">
    <source>
        <dbReference type="Proteomes" id="UP001612915"/>
    </source>
</evidence>
<keyword evidence="7" id="KW-1185">Reference proteome</keyword>
<gene>
    <name evidence="6" type="ORF">ACIB24_05150</name>
</gene>
<keyword evidence="3" id="KW-0812">Transmembrane</keyword>
<evidence type="ECO:0000313" key="6">
    <source>
        <dbReference type="EMBL" id="MFI7586442.1"/>
    </source>
</evidence>
<feature type="compositionally biased region" description="Low complexity" evidence="2">
    <location>
        <begin position="105"/>
        <end position="114"/>
    </location>
</feature>
<dbReference type="Gene3D" id="2.60.40.1220">
    <property type="match status" value="1"/>
</dbReference>
<keyword evidence="3" id="KW-0472">Membrane</keyword>
<feature type="compositionally biased region" description="Pro residues" evidence="2">
    <location>
        <begin position="121"/>
        <end position="141"/>
    </location>
</feature>
<proteinExistence type="predicted"/>
<evidence type="ECO:0000256" key="2">
    <source>
        <dbReference type="SAM" id="MobiDB-lite"/>
    </source>
</evidence>
<accession>A0ABW8ALC0</accession>
<name>A0ABW8ALC0_9ACTN</name>
<evidence type="ECO:0000256" key="4">
    <source>
        <dbReference type="SAM" id="SignalP"/>
    </source>
</evidence>
<dbReference type="EMBL" id="JBITLV010000001">
    <property type="protein sequence ID" value="MFI7586442.1"/>
    <property type="molecule type" value="Genomic_DNA"/>
</dbReference>
<evidence type="ECO:0000256" key="3">
    <source>
        <dbReference type="SAM" id="Phobius"/>
    </source>
</evidence>
<dbReference type="RefSeq" id="WP_398276778.1">
    <property type="nucleotide sequence ID" value="NZ_JBITLV010000001.1"/>
</dbReference>
<comment type="caution">
    <text evidence="6">The sequence shown here is derived from an EMBL/GenBank/DDBJ whole genome shotgun (WGS) entry which is preliminary data.</text>
</comment>
<evidence type="ECO:0000259" key="5">
    <source>
        <dbReference type="Pfam" id="PF04234"/>
    </source>
</evidence>
<reference evidence="6 7" key="1">
    <citation type="submission" date="2024-10" db="EMBL/GenBank/DDBJ databases">
        <title>The Natural Products Discovery Center: Release of the First 8490 Sequenced Strains for Exploring Actinobacteria Biosynthetic Diversity.</title>
        <authorList>
            <person name="Kalkreuter E."/>
            <person name="Kautsar S.A."/>
            <person name="Yang D."/>
            <person name="Bader C.D."/>
            <person name="Teijaro C.N."/>
            <person name="Fluegel L."/>
            <person name="Davis C.M."/>
            <person name="Simpson J.R."/>
            <person name="Lauterbach L."/>
            <person name="Steele A.D."/>
            <person name="Gui C."/>
            <person name="Meng S."/>
            <person name="Li G."/>
            <person name="Viehrig K."/>
            <person name="Ye F."/>
            <person name="Su P."/>
            <person name="Kiefer A.F."/>
            <person name="Nichols A."/>
            <person name="Cepeda A.J."/>
            <person name="Yan W."/>
            <person name="Fan B."/>
            <person name="Jiang Y."/>
            <person name="Adhikari A."/>
            <person name="Zheng C.-J."/>
            <person name="Schuster L."/>
            <person name="Cowan T.M."/>
            <person name="Smanski M.J."/>
            <person name="Chevrette M.G."/>
            <person name="De Carvalho L.P.S."/>
            <person name="Shen B."/>
        </authorList>
    </citation>
    <scope>NUCLEOTIDE SEQUENCE [LARGE SCALE GENOMIC DNA]</scope>
    <source>
        <strain evidence="6 7">NPDC049639</strain>
    </source>
</reference>